<evidence type="ECO:0000313" key="6">
    <source>
        <dbReference type="Proteomes" id="UP000238308"/>
    </source>
</evidence>
<dbReference type="Gene3D" id="3.30.300.30">
    <property type="match status" value="1"/>
</dbReference>
<feature type="domain" description="AMP-binding enzyme C-terminal" evidence="4">
    <location>
        <begin position="453"/>
        <end position="528"/>
    </location>
</feature>
<evidence type="ECO:0000259" key="4">
    <source>
        <dbReference type="Pfam" id="PF13193"/>
    </source>
</evidence>
<dbReference type="InterPro" id="IPR042099">
    <property type="entry name" value="ANL_N_sf"/>
</dbReference>
<proteinExistence type="inferred from homology"/>
<dbReference type="InterPro" id="IPR025110">
    <property type="entry name" value="AMP-bd_C"/>
</dbReference>
<dbReference type="Pfam" id="PF13193">
    <property type="entry name" value="AMP-binding_C"/>
    <property type="match status" value="1"/>
</dbReference>
<dbReference type="PROSITE" id="PS00455">
    <property type="entry name" value="AMP_BINDING"/>
    <property type="match status" value="1"/>
</dbReference>
<dbReference type="InterPro" id="IPR045851">
    <property type="entry name" value="AMP-bd_C_sf"/>
</dbReference>
<comment type="caution">
    <text evidence="5">The sequence shown here is derived from an EMBL/GenBank/DDBJ whole genome shotgun (WGS) entry which is preliminary data.</text>
</comment>
<evidence type="ECO:0000313" key="5">
    <source>
        <dbReference type="EMBL" id="PRY99428.1"/>
    </source>
</evidence>
<feature type="domain" description="AMP-dependent synthetase/ligase" evidence="3">
    <location>
        <begin position="29"/>
        <end position="401"/>
    </location>
</feature>
<dbReference type="InterPro" id="IPR000873">
    <property type="entry name" value="AMP-dep_synth/lig_dom"/>
</dbReference>
<dbReference type="Gene3D" id="3.40.50.12780">
    <property type="entry name" value="N-terminal domain of ligase-like"/>
    <property type="match status" value="1"/>
</dbReference>
<dbReference type="EMBL" id="PVTV01000011">
    <property type="protein sequence ID" value="PRY99428.1"/>
    <property type="molecule type" value="Genomic_DNA"/>
</dbReference>
<dbReference type="PANTHER" id="PTHR43201:SF5">
    <property type="entry name" value="MEDIUM-CHAIN ACYL-COA LIGASE ACSF2, MITOCHONDRIAL"/>
    <property type="match status" value="1"/>
</dbReference>
<name>A0A2T0XKE3_9BURK</name>
<dbReference type="InterPro" id="IPR020845">
    <property type="entry name" value="AMP-binding_CS"/>
</dbReference>
<accession>A0A2T0XKE3</accession>
<dbReference type="OrthoDB" id="9766486at2"/>
<sequence>MLTLHDPLHTQEQYAVGAWQGDTFFSLLAKHALERPNDIALRDVSATLTWVETLTQVENIASALSALGLSQGDRVAIWLPSRVESVIIFLACSRNGYVCCPSLHQSYTADEVITLLQRIRCKAFFTQPGYGSDSKTNSVFDRLDKVKTLLGAYVLGPHFGASVPEMPAALTYPTQRDHAQHLEAFVNNPDKIVYLAFTSGTTGLPKGVMHSDNTLLANGRAMVRDWHHNSNTILLTLSPLSHHIGTVAIEQWLAAGLQLVIHNFAAGKPALDWIVESQATYVMGVPTHAMDILDDFKRCNLTALGKVKSFYMAGSPIPQEVAEQFLKIGITPQNVYGMTENGSHQYTLPTDSTQVIVSTCGRAALGYAVKIFHPERTNEELLRGEIGELGGRGGLLMLGYYDDQQATEDSFNRDGWFMSGDLGVMDEAGCVQIVGRKKDLIIRGGHNIHPAHIEDLAHRHPNIAKAAAFPIADDRLGEKVCLAIILRDGGNIEALEVLRHLHRVGLSKFDMPEFFIVLDRFPLTASGKVLKRELVLWVKDKKITPEPVRWKASEQSHEH</sequence>
<dbReference type="GO" id="GO:0006631">
    <property type="term" value="P:fatty acid metabolic process"/>
    <property type="evidence" value="ECO:0007669"/>
    <property type="project" value="TreeGrafter"/>
</dbReference>
<evidence type="ECO:0000256" key="1">
    <source>
        <dbReference type="ARBA" id="ARBA00006432"/>
    </source>
</evidence>
<keyword evidence="2" id="KW-0436">Ligase</keyword>
<dbReference type="GO" id="GO:0031956">
    <property type="term" value="F:medium-chain fatty acid-CoA ligase activity"/>
    <property type="evidence" value="ECO:0007669"/>
    <property type="project" value="TreeGrafter"/>
</dbReference>
<dbReference type="Pfam" id="PF00501">
    <property type="entry name" value="AMP-binding"/>
    <property type="match status" value="1"/>
</dbReference>
<evidence type="ECO:0000259" key="3">
    <source>
        <dbReference type="Pfam" id="PF00501"/>
    </source>
</evidence>
<gene>
    <name evidence="5" type="ORF">BCM14_0873</name>
</gene>
<organism evidence="5 6">
    <name type="scientific">Jezberella montanilacus</name>
    <dbReference type="NCBI Taxonomy" id="323426"/>
    <lineage>
        <taxon>Bacteria</taxon>
        <taxon>Pseudomonadati</taxon>
        <taxon>Pseudomonadota</taxon>
        <taxon>Betaproteobacteria</taxon>
        <taxon>Burkholderiales</taxon>
        <taxon>Alcaligenaceae</taxon>
        <taxon>Jezberella</taxon>
    </lineage>
</organism>
<dbReference type="Proteomes" id="UP000238308">
    <property type="component" value="Unassembled WGS sequence"/>
</dbReference>
<evidence type="ECO:0000256" key="2">
    <source>
        <dbReference type="ARBA" id="ARBA00022598"/>
    </source>
</evidence>
<keyword evidence="6" id="KW-1185">Reference proteome</keyword>
<dbReference type="SUPFAM" id="SSF56801">
    <property type="entry name" value="Acetyl-CoA synthetase-like"/>
    <property type="match status" value="1"/>
</dbReference>
<protein>
    <submittedName>
        <fullName evidence="5">Acyl-CoA synthetase</fullName>
    </submittedName>
</protein>
<dbReference type="AlphaFoldDB" id="A0A2T0XKE3"/>
<dbReference type="PANTHER" id="PTHR43201">
    <property type="entry name" value="ACYL-COA SYNTHETASE"/>
    <property type="match status" value="1"/>
</dbReference>
<reference evidence="5 6" key="1">
    <citation type="submission" date="2018-03" db="EMBL/GenBank/DDBJ databases">
        <title>Genomic Encyclopedia of Type Strains, Phase III (KMG-III): the genomes of soil and plant-associated and newly described type strains.</title>
        <authorList>
            <person name="Whitman W."/>
        </authorList>
    </citation>
    <scope>NUCLEOTIDE SEQUENCE [LARGE SCALE GENOMIC DNA]</scope>
    <source>
        <strain evidence="5 6">MWH-P2sevCIIIb</strain>
    </source>
</reference>
<dbReference type="RefSeq" id="WP_106226725.1">
    <property type="nucleotide sequence ID" value="NZ_PVTV01000011.1"/>
</dbReference>
<comment type="similarity">
    <text evidence="1">Belongs to the ATP-dependent AMP-binding enzyme family.</text>
</comment>